<comment type="caution">
    <text evidence="3">The sequence shown here is derived from an EMBL/GenBank/DDBJ whole genome shotgun (WGS) entry which is preliminary data.</text>
</comment>
<evidence type="ECO:0000313" key="4">
    <source>
        <dbReference type="Proteomes" id="UP000008495"/>
    </source>
</evidence>
<dbReference type="EMBL" id="BAGZ01000005">
    <property type="protein sequence ID" value="GAB77161.1"/>
    <property type="molecule type" value="Genomic_DNA"/>
</dbReference>
<evidence type="ECO:0000259" key="1">
    <source>
        <dbReference type="Pfam" id="PF13280"/>
    </source>
</evidence>
<feature type="domain" description="WCX" evidence="2">
    <location>
        <begin position="244"/>
        <end position="319"/>
    </location>
</feature>
<feature type="domain" description="WYL" evidence="1">
    <location>
        <begin position="147"/>
        <end position="211"/>
    </location>
</feature>
<dbReference type="PANTHER" id="PTHR34580">
    <property type="match status" value="1"/>
</dbReference>
<reference evidence="3 4" key="1">
    <citation type="submission" date="2012-08" db="EMBL/GenBank/DDBJ databases">
        <title>Whole genome shotgun sequence of Austwickia chelonae NBRC 105200.</title>
        <authorList>
            <person name="Yoshida I."/>
            <person name="Hosoyama A."/>
            <person name="Tsuchikane K."/>
            <person name="Katsumata H."/>
            <person name="Ando Y."/>
            <person name="Ohji S."/>
            <person name="Hamada M."/>
            <person name="Tamura T."/>
            <person name="Yamazoe A."/>
            <person name="Yamazaki S."/>
            <person name="Fujita N."/>
        </authorList>
    </citation>
    <scope>NUCLEOTIDE SEQUENCE [LARGE SCALE GENOMIC DNA]</scope>
    <source>
        <strain evidence="3 4">NBRC 105200</strain>
    </source>
</reference>
<dbReference type="eggNOG" id="COG2378">
    <property type="taxonomic scope" value="Bacteria"/>
</dbReference>
<evidence type="ECO:0000313" key="3">
    <source>
        <dbReference type="EMBL" id="GAB77161.1"/>
    </source>
</evidence>
<dbReference type="Proteomes" id="UP000008495">
    <property type="component" value="Unassembled WGS sequence"/>
</dbReference>
<organism evidence="3 4">
    <name type="scientific">Austwickia chelonae NBRC 105200</name>
    <dbReference type="NCBI Taxonomy" id="1184607"/>
    <lineage>
        <taxon>Bacteria</taxon>
        <taxon>Bacillati</taxon>
        <taxon>Actinomycetota</taxon>
        <taxon>Actinomycetes</taxon>
        <taxon>Micrococcales</taxon>
        <taxon>Dermatophilaceae</taxon>
        <taxon>Austwickia</taxon>
    </lineage>
</organism>
<name>K6ULD8_9MICO</name>
<dbReference type="InterPro" id="IPR026881">
    <property type="entry name" value="WYL_dom"/>
</dbReference>
<dbReference type="InterPro" id="IPR051534">
    <property type="entry name" value="CBASS_pafABC_assoc_protein"/>
</dbReference>
<dbReference type="STRING" id="100225.SAMN05421595_0976"/>
<protein>
    <submittedName>
        <fullName evidence="3">Uncharacterized protein</fullName>
    </submittedName>
</protein>
<gene>
    <name evidence="3" type="ORF">AUCHE_05_00660</name>
</gene>
<dbReference type="Pfam" id="PF25583">
    <property type="entry name" value="WCX"/>
    <property type="match status" value="1"/>
</dbReference>
<dbReference type="InterPro" id="IPR057727">
    <property type="entry name" value="WCX_dom"/>
</dbReference>
<sequence length="331" mass="36977">MVAAKTERLLNVVICLLYTRRPLTRDQIRSSVAAYASTTSDEAFERMFERDKGELRDLGIPLITEQLDTFFDDEPGYRIDRREYDLPELHFTPDELAVLALANRTWAQASLSGPAATALRKLAADGVERDNSSIIGIEARIRTHEPTFEPVRAAVVDTCPITFTYTSAHSGQTRPRKVHPWGLTSWRGHWYLTALDTDLNEPRIFRLSRIQGEVRRTGQPGSYDVPPGHRPRAFVQARISSGDPFPAQIAVRPGTGHALRRRAATTATDPTRPGWDILTLHAQDTENLAQELASYGPDVIALSPHTVIDALTRTLRKTLETHRDTTPGTPQ</sequence>
<evidence type="ECO:0000259" key="2">
    <source>
        <dbReference type="Pfam" id="PF25583"/>
    </source>
</evidence>
<accession>K6ULD8</accession>
<keyword evidence="4" id="KW-1185">Reference proteome</keyword>
<dbReference type="PANTHER" id="PTHR34580:SF3">
    <property type="entry name" value="PROTEIN PAFB"/>
    <property type="match status" value="1"/>
</dbReference>
<dbReference type="Pfam" id="PF13280">
    <property type="entry name" value="WYL"/>
    <property type="match status" value="1"/>
</dbReference>
<proteinExistence type="predicted"/>
<dbReference type="PROSITE" id="PS52050">
    <property type="entry name" value="WYL"/>
    <property type="match status" value="1"/>
</dbReference>
<dbReference type="AlphaFoldDB" id="K6ULD8"/>